<dbReference type="Proteomes" id="UP001281614">
    <property type="component" value="Unassembled WGS sequence"/>
</dbReference>
<evidence type="ECO:0000313" key="2">
    <source>
        <dbReference type="Proteomes" id="UP001281614"/>
    </source>
</evidence>
<accession>A0AAD9XWU1</accession>
<organism evidence="1 2">
    <name type="scientific">Colletotrichum kahawae</name>
    <name type="common">Coffee berry disease fungus</name>
    <dbReference type="NCBI Taxonomy" id="34407"/>
    <lineage>
        <taxon>Eukaryota</taxon>
        <taxon>Fungi</taxon>
        <taxon>Dikarya</taxon>
        <taxon>Ascomycota</taxon>
        <taxon>Pezizomycotina</taxon>
        <taxon>Sordariomycetes</taxon>
        <taxon>Hypocreomycetidae</taxon>
        <taxon>Glomerellales</taxon>
        <taxon>Glomerellaceae</taxon>
        <taxon>Colletotrichum</taxon>
        <taxon>Colletotrichum gloeosporioides species complex</taxon>
    </lineage>
</organism>
<reference evidence="1" key="1">
    <citation type="submission" date="2023-02" db="EMBL/GenBank/DDBJ databases">
        <title>Colletotrichum kahawae CIFC_Que2 genome sequencing and assembly.</title>
        <authorList>
            <person name="Baroncelli R."/>
        </authorList>
    </citation>
    <scope>NUCLEOTIDE SEQUENCE</scope>
    <source>
        <strain evidence="1">CIFC_Que2</strain>
    </source>
</reference>
<name>A0AAD9XWU1_COLKA</name>
<sequence length="148" mass="16245">MAYMFSLLSSVSPQLSTAATQVKAVSDGLPPLEGVLKDWTGWSLHHFENKNNFGNITVDSKSTPVFDELQRRIGGLSDFRNKTLTELIKTASKDKSPGAVGQLHESMRKWVDNFRDVVSFLAKPEAQLMIQAGLSSHAGEIESAARLL</sequence>
<keyword evidence="2" id="KW-1185">Reference proteome</keyword>
<dbReference type="AlphaFoldDB" id="A0AAD9XWU1"/>
<comment type="caution">
    <text evidence="1">The sequence shown here is derived from an EMBL/GenBank/DDBJ whole genome shotgun (WGS) entry which is preliminary data.</text>
</comment>
<gene>
    <name evidence="1" type="ORF">CKAH01_10632</name>
</gene>
<proteinExistence type="predicted"/>
<protein>
    <submittedName>
        <fullName evidence="1">Uncharacterized protein</fullName>
    </submittedName>
</protein>
<evidence type="ECO:0000313" key="1">
    <source>
        <dbReference type="EMBL" id="KAK2728936.1"/>
    </source>
</evidence>
<dbReference type="EMBL" id="VYYT01000865">
    <property type="protein sequence ID" value="KAK2728936.1"/>
    <property type="molecule type" value="Genomic_DNA"/>
</dbReference>